<dbReference type="KEGG" id="tsa:AciPR4_3199"/>
<accession>E8V7I1</accession>
<dbReference type="InterPro" id="IPR016024">
    <property type="entry name" value="ARM-type_fold"/>
</dbReference>
<keyword evidence="3" id="KW-1185">Reference proteome</keyword>
<dbReference type="EMBL" id="CP002467">
    <property type="protein sequence ID" value="ADV83955.1"/>
    <property type="molecule type" value="Genomic_DNA"/>
</dbReference>
<dbReference type="Proteomes" id="UP000006844">
    <property type="component" value="Chromosome"/>
</dbReference>
<feature type="region of interest" description="Disordered" evidence="1">
    <location>
        <begin position="221"/>
        <end position="245"/>
    </location>
</feature>
<name>E8V7I1_TERSS</name>
<protein>
    <recommendedName>
        <fullName evidence="4">HEAT repeat domain-containing protein</fullName>
    </recommendedName>
</protein>
<dbReference type="AlphaFoldDB" id="E8V7I1"/>
<dbReference type="SUPFAM" id="SSF48371">
    <property type="entry name" value="ARM repeat"/>
    <property type="match status" value="1"/>
</dbReference>
<dbReference type="Gene3D" id="1.25.10.10">
    <property type="entry name" value="Leucine-rich Repeat Variant"/>
    <property type="match status" value="1"/>
</dbReference>
<sequence>MHERYRKILTQPGGNLAKMDEVYGDVNEVTVGALSQAEVGTILPLAFQCVHSPNRETSEAGFNFLIGVMIRLDSAKLLAPYIDELGKLLDEKDNSRRQLVFLILGSLNPKPPEKAIEYLKASLENTRNSNEEALAIAACLLRAAPTDAPTVHRVLAFVSAHPDAVLTNGVIRQLGLSRIRLPEAVNFISTNLDQEDEGFRASAVDAASRLDKETRAQISSQLKRIASDPKESQYVRQQATEAVKP</sequence>
<evidence type="ECO:0000313" key="3">
    <source>
        <dbReference type="Proteomes" id="UP000006844"/>
    </source>
</evidence>
<proteinExistence type="predicted"/>
<evidence type="ECO:0000313" key="2">
    <source>
        <dbReference type="EMBL" id="ADV83955.1"/>
    </source>
</evidence>
<dbReference type="InterPro" id="IPR011989">
    <property type="entry name" value="ARM-like"/>
</dbReference>
<dbReference type="HOGENOM" id="CLU_1133164_0_0_0"/>
<evidence type="ECO:0008006" key="4">
    <source>
        <dbReference type="Google" id="ProtNLM"/>
    </source>
</evidence>
<feature type="compositionally biased region" description="Polar residues" evidence="1">
    <location>
        <begin position="234"/>
        <end position="245"/>
    </location>
</feature>
<organism evidence="2 3">
    <name type="scientific">Terriglobus saanensis (strain ATCC BAA-1853 / DSM 23119 / SP1PR4)</name>
    <dbReference type="NCBI Taxonomy" id="401053"/>
    <lineage>
        <taxon>Bacteria</taxon>
        <taxon>Pseudomonadati</taxon>
        <taxon>Acidobacteriota</taxon>
        <taxon>Terriglobia</taxon>
        <taxon>Terriglobales</taxon>
        <taxon>Acidobacteriaceae</taxon>
        <taxon>Terriglobus</taxon>
    </lineage>
</organism>
<gene>
    <name evidence="2" type="ordered locus">AciPR4_3199</name>
</gene>
<dbReference type="STRING" id="401053.AciPR4_3199"/>
<reference evidence="2 3" key="1">
    <citation type="journal article" date="2012" name="Stand. Genomic Sci.">
        <title>Complete genome sequence of Terriglobus saanensis type strain SP1PR4(T), an Acidobacteria from tundra soil.</title>
        <authorList>
            <person name="Rawat S.R."/>
            <person name="Mannisto M.K."/>
            <person name="Starovoytov V."/>
            <person name="Goodwin L."/>
            <person name="Nolan M."/>
            <person name="Hauser L."/>
            <person name="Land M."/>
            <person name="Davenport K.W."/>
            <person name="Woyke T."/>
            <person name="Haggblom M.M."/>
        </authorList>
    </citation>
    <scope>NUCLEOTIDE SEQUENCE</scope>
    <source>
        <strain evidence="3">ATCC BAA-1853 / DSM 23119 / SP1PR4</strain>
    </source>
</reference>
<dbReference type="RefSeq" id="WP_013569686.1">
    <property type="nucleotide sequence ID" value="NC_014963.1"/>
</dbReference>
<evidence type="ECO:0000256" key="1">
    <source>
        <dbReference type="SAM" id="MobiDB-lite"/>
    </source>
</evidence>